<keyword evidence="25" id="KW-1185">Reference proteome</keyword>
<reference evidence="24 25" key="1">
    <citation type="submission" date="2019-08" db="EMBL/GenBank/DDBJ databases">
        <title>In-depth cultivation of the pig gut microbiome towards novel bacterial diversity and tailored functional studies.</title>
        <authorList>
            <person name="Wylensek D."/>
            <person name="Hitch T.C.A."/>
            <person name="Clavel T."/>
        </authorList>
    </citation>
    <scope>NUCLEOTIDE SEQUENCE [LARGE SCALE GENOMIC DNA]</scope>
    <source>
        <strain evidence="24 25">NM-380-WT-3C1</strain>
    </source>
</reference>
<keyword evidence="11 21" id="KW-0067">ATP-binding</keyword>
<evidence type="ECO:0000256" key="10">
    <source>
        <dbReference type="ARBA" id="ARBA00022741"/>
    </source>
</evidence>
<feature type="domain" description="Mur ligase central" evidence="23">
    <location>
        <begin position="56"/>
        <end position="284"/>
    </location>
</feature>
<dbReference type="GO" id="GO:0046656">
    <property type="term" value="P:folic acid biosynthetic process"/>
    <property type="evidence" value="ECO:0007669"/>
    <property type="project" value="UniProtKB-KW"/>
</dbReference>
<dbReference type="InterPro" id="IPR013221">
    <property type="entry name" value="Mur_ligase_cen"/>
</dbReference>
<accession>A0A7X2TR76</accession>
<dbReference type="Gene3D" id="3.90.190.20">
    <property type="entry name" value="Mur ligase, C-terminal domain"/>
    <property type="match status" value="1"/>
</dbReference>
<name>A0A7X2TR76_9SPIO</name>
<comment type="catalytic activity">
    <reaction evidence="20">
        <text>7,8-dihydropteroate + L-glutamate + ATP = 7,8-dihydrofolate + ADP + phosphate + H(+)</text>
        <dbReference type="Rhea" id="RHEA:23584"/>
        <dbReference type="ChEBI" id="CHEBI:15378"/>
        <dbReference type="ChEBI" id="CHEBI:17839"/>
        <dbReference type="ChEBI" id="CHEBI:29985"/>
        <dbReference type="ChEBI" id="CHEBI:30616"/>
        <dbReference type="ChEBI" id="CHEBI:43474"/>
        <dbReference type="ChEBI" id="CHEBI:57451"/>
        <dbReference type="ChEBI" id="CHEBI:456216"/>
        <dbReference type="EC" id="6.3.2.12"/>
    </reaction>
</comment>
<dbReference type="GO" id="GO:0046872">
    <property type="term" value="F:metal ion binding"/>
    <property type="evidence" value="ECO:0007669"/>
    <property type="project" value="UniProtKB-KW"/>
</dbReference>
<evidence type="ECO:0000256" key="11">
    <source>
        <dbReference type="ARBA" id="ARBA00022840"/>
    </source>
</evidence>
<evidence type="ECO:0000256" key="17">
    <source>
        <dbReference type="ARBA" id="ARBA00047493"/>
    </source>
</evidence>
<evidence type="ECO:0000256" key="1">
    <source>
        <dbReference type="ARBA" id="ARBA00002714"/>
    </source>
</evidence>
<evidence type="ECO:0000256" key="12">
    <source>
        <dbReference type="ARBA" id="ARBA00022842"/>
    </source>
</evidence>
<evidence type="ECO:0000256" key="9">
    <source>
        <dbReference type="ARBA" id="ARBA00022723"/>
    </source>
</evidence>
<evidence type="ECO:0000256" key="13">
    <source>
        <dbReference type="ARBA" id="ARBA00022909"/>
    </source>
</evidence>
<comment type="similarity">
    <text evidence="4 21">Belongs to the folylpolyglutamate synthase family.</text>
</comment>
<evidence type="ECO:0000256" key="14">
    <source>
        <dbReference type="ARBA" id="ARBA00030048"/>
    </source>
</evidence>
<sequence>MALKTFIDVEEFLDSFSYIDKSNPPGLIRKSRLERMVGLLNWIGNPQESFKSIHLAGSKGKGSTATFISTLLEAKGYKAGLYLSPHVSDFRERFTLAGSYFSDDFYILVANKLQTLVEGYKNDSSLGQEKPTTFEMYTAYSYLLFKEYGCDYCVIETGLGGRLDATNTLNSIASVITPIELEHTSVLGDSVEKIAIEKSKIIKESQIVFSSKQDKEALSVIQSECSNQNSALYTFDDNIIDFSSKISEKGERVSFTLNDKKYDLQLSVFTEKQGENVALAILVADKLGFLSDEGIKRIEKATIKGRFTRLKVNNVDVVIDVAHTQKSILDTVVTFKTIFNASTVIFGAVEGKDITHMLKILLDSFSHLIISQPGTFKKSDIEEIFKIAKEINPNKDIKLIKDNEEALSYAIDRKAPILITGSFYLAGPMINILEDKYGVKC</sequence>
<evidence type="ECO:0000256" key="8">
    <source>
        <dbReference type="ARBA" id="ARBA00022598"/>
    </source>
</evidence>
<evidence type="ECO:0000256" key="18">
    <source>
        <dbReference type="ARBA" id="ARBA00047808"/>
    </source>
</evidence>
<dbReference type="InterPro" id="IPR036565">
    <property type="entry name" value="Mur-like_cat_sf"/>
</dbReference>
<dbReference type="RefSeq" id="WP_154425503.1">
    <property type="nucleotide sequence ID" value="NZ_VUNN01000012.1"/>
</dbReference>
<dbReference type="EMBL" id="VUNN01000012">
    <property type="protein sequence ID" value="MSU06532.1"/>
    <property type="molecule type" value="Genomic_DNA"/>
</dbReference>
<keyword evidence="8 21" id="KW-0436">Ligase</keyword>
<comment type="catalytic activity">
    <reaction evidence="19">
        <text>(6R)-5,10-methylenetetrahydrofolyl-(gamma-L-Glu)(n) + L-glutamate + ATP = (6R)-5,10-methylenetetrahydrofolyl-(gamma-L-Glu)(n+1) + ADP + phosphate + H(+)</text>
        <dbReference type="Rhea" id="RHEA:51912"/>
        <dbReference type="Rhea" id="RHEA-COMP:13257"/>
        <dbReference type="Rhea" id="RHEA-COMP:13258"/>
        <dbReference type="ChEBI" id="CHEBI:15378"/>
        <dbReference type="ChEBI" id="CHEBI:29985"/>
        <dbReference type="ChEBI" id="CHEBI:30616"/>
        <dbReference type="ChEBI" id="CHEBI:43474"/>
        <dbReference type="ChEBI" id="CHEBI:136572"/>
        <dbReference type="ChEBI" id="CHEBI:456216"/>
        <dbReference type="EC" id="6.3.2.17"/>
    </reaction>
</comment>
<comment type="catalytic activity">
    <reaction evidence="18">
        <text>10-formyltetrahydrofolyl-(gamma-L-Glu)(n) + L-glutamate + ATP = 10-formyltetrahydrofolyl-(gamma-L-Glu)(n+1) + ADP + phosphate + H(+)</text>
        <dbReference type="Rhea" id="RHEA:51904"/>
        <dbReference type="Rhea" id="RHEA-COMP:13088"/>
        <dbReference type="Rhea" id="RHEA-COMP:14300"/>
        <dbReference type="ChEBI" id="CHEBI:15378"/>
        <dbReference type="ChEBI" id="CHEBI:29985"/>
        <dbReference type="ChEBI" id="CHEBI:30616"/>
        <dbReference type="ChEBI" id="CHEBI:43474"/>
        <dbReference type="ChEBI" id="CHEBI:134413"/>
        <dbReference type="ChEBI" id="CHEBI:456216"/>
        <dbReference type="EC" id="6.3.2.17"/>
    </reaction>
</comment>
<dbReference type="EC" id="6.3.2.17" evidence="6"/>
<evidence type="ECO:0000259" key="23">
    <source>
        <dbReference type="Pfam" id="PF08245"/>
    </source>
</evidence>
<dbReference type="Proteomes" id="UP000460549">
    <property type="component" value="Unassembled WGS sequence"/>
</dbReference>
<evidence type="ECO:0000313" key="24">
    <source>
        <dbReference type="EMBL" id="MSU06532.1"/>
    </source>
</evidence>
<evidence type="ECO:0000256" key="5">
    <source>
        <dbReference type="ARBA" id="ARBA00013023"/>
    </source>
</evidence>
<comment type="pathway">
    <text evidence="3">Cofactor biosynthesis; tetrahydrofolylpolyglutamate biosynthesis.</text>
</comment>
<protein>
    <recommendedName>
        <fullName evidence="7">Dihydrofolate synthase/folylpolyglutamate synthase</fullName>
        <ecNumber evidence="5">6.3.2.12</ecNumber>
        <ecNumber evidence="6">6.3.2.17</ecNumber>
    </recommendedName>
    <alternativeName>
        <fullName evidence="16">Folylpoly-gamma-glutamate synthetase-dihydrofolate synthetase</fullName>
    </alternativeName>
    <alternativeName>
        <fullName evidence="14">Folylpolyglutamate synthetase</fullName>
    </alternativeName>
    <alternativeName>
        <fullName evidence="15">Tetrahydrofolylpolyglutamate synthase</fullName>
    </alternativeName>
</protein>
<dbReference type="Pfam" id="PF08245">
    <property type="entry name" value="Mur_ligase_M"/>
    <property type="match status" value="1"/>
</dbReference>
<dbReference type="GO" id="GO:0005524">
    <property type="term" value="F:ATP binding"/>
    <property type="evidence" value="ECO:0007669"/>
    <property type="project" value="UniProtKB-KW"/>
</dbReference>
<keyword evidence="13" id="KW-0289">Folate biosynthesis</keyword>
<dbReference type="InterPro" id="IPR004101">
    <property type="entry name" value="Mur_ligase_C"/>
</dbReference>
<feature type="domain" description="Mur ligase C-terminal" evidence="22">
    <location>
        <begin position="305"/>
        <end position="422"/>
    </location>
</feature>
<evidence type="ECO:0000256" key="6">
    <source>
        <dbReference type="ARBA" id="ARBA00013025"/>
    </source>
</evidence>
<evidence type="ECO:0000256" key="3">
    <source>
        <dbReference type="ARBA" id="ARBA00005150"/>
    </source>
</evidence>
<evidence type="ECO:0000256" key="20">
    <source>
        <dbReference type="ARBA" id="ARBA00049161"/>
    </source>
</evidence>
<keyword evidence="12" id="KW-0460">Magnesium</keyword>
<keyword evidence="9" id="KW-0479">Metal-binding</keyword>
<dbReference type="Gene3D" id="3.40.1190.10">
    <property type="entry name" value="Mur-like, catalytic domain"/>
    <property type="match status" value="1"/>
</dbReference>
<dbReference type="PANTHER" id="PTHR11136:SF0">
    <property type="entry name" value="DIHYDROFOLATE SYNTHETASE-RELATED"/>
    <property type="match status" value="1"/>
</dbReference>
<gene>
    <name evidence="24" type="ORF">FYJ80_07025</name>
</gene>
<dbReference type="GO" id="GO:0005737">
    <property type="term" value="C:cytoplasm"/>
    <property type="evidence" value="ECO:0007669"/>
    <property type="project" value="TreeGrafter"/>
</dbReference>
<dbReference type="SUPFAM" id="SSF53244">
    <property type="entry name" value="MurD-like peptide ligases, peptide-binding domain"/>
    <property type="match status" value="1"/>
</dbReference>
<comment type="caution">
    <text evidence="24">The sequence shown here is derived from an EMBL/GenBank/DDBJ whole genome shotgun (WGS) entry which is preliminary data.</text>
</comment>
<dbReference type="AlphaFoldDB" id="A0A7X2TR76"/>
<dbReference type="PANTHER" id="PTHR11136">
    <property type="entry name" value="FOLYLPOLYGLUTAMATE SYNTHASE-RELATED"/>
    <property type="match status" value="1"/>
</dbReference>
<evidence type="ECO:0000256" key="7">
    <source>
        <dbReference type="ARBA" id="ARBA00019357"/>
    </source>
</evidence>
<evidence type="ECO:0000256" key="4">
    <source>
        <dbReference type="ARBA" id="ARBA00008276"/>
    </source>
</evidence>
<dbReference type="InterPro" id="IPR036615">
    <property type="entry name" value="Mur_ligase_C_dom_sf"/>
</dbReference>
<comment type="catalytic activity">
    <reaction evidence="17">
        <text>(6S)-5,6,7,8-tetrahydrofolyl-(gamma-L-Glu)(n) + L-glutamate + ATP = (6S)-5,6,7,8-tetrahydrofolyl-(gamma-L-Glu)(n+1) + ADP + phosphate + H(+)</text>
        <dbReference type="Rhea" id="RHEA:10580"/>
        <dbReference type="Rhea" id="RHEA-COMP:14738"/>
        <dbReference type="Rhea" id="RHEA-COMP:14740"/>
        <dbReference type="ChEBI" id="CHEBI:15378"/>
        <dbReference type="ChEBI" id="CHEBI:29985"/>
        <dbReference type="ChEBI" id="CHEBI:30616"/>
        <dbReference type="ChEBI" id="CHEBI:43474"/>
        <dbReference type="ChEBI" id="CHEBI:141005"/>
        <dbReference type="ChEBI" id="CHEBI:456216"/>
        <dbReference type="EC" id="6.3.2.17"/>
    </reaction>
</comment>
<dbReference type="NCBIfam" id="TIGR01499">
    <property type="entry name" value="folC"/>
    <property type="match status" value="1"/>
</dbReference>
<comment type="function">
    <text evidence="1">Functions in two distinct reactions of the de novo folate biosynthetic pathway. Catalyzes the addition of a glutamate residue to dihydropteroate (7,8-dihydropteroate or H2Pte) to form dihydrofolate (7,8-dihydrofolate monoglutamate or H2Pte-Glu). Also catalyzes successive additions of L-glutamate to tetrahydrofolate or 10-formyltetrahydrofolate or 5,10-methylenetetrahydrofolate, leading to folylpolyglutamate derivatives.</text>
</comment>
<evidence type="ECO:0000256" key="19">
    <source>
        <dbReference type="ARBA" id="ARBA00049035"/>
    </source>
</evidence>
<keyword evidence="10 21" id="KW-0547">Nucleotide-binding</keyword>
<organism evidence="24 25">
    <name type="scientific">Bullifex porci</name>
    <dbReference type="NCBI Taxonomy" id="2606638"/>
    <lineage>
        <taxon>Bacteria</taxon>
        <taxon>Pseudomonadati</taxon>
        <taxon>Spirochaetota</taxon>
        <taxon>Spirochaetia</taxon>
        <taxon>Spirochaetales</taxon>
        <taxon>Spirochaetaceae</taxon>
        <taxon>Bullifex</taxon>
    </lineage>
</organism>
<comment type="pathway">
    <text evidence="2">Cofactor biosynthesis; tetrahydrofolate biosynthesis; 7,8-dihydrofolate from 2-amino-4-hydroxy-6-hydroxymethyl-7,8-dihydropteridine diphosphate and 4-aminobenzoate: step 2/2.</text>
</comment>
<evidence type="ECO:0000256" key="16">
    <source>
        <dbReference type="ARBA" id="ARBA00032510"/>
    </source>
</evidence>
<dbReference type="EC" id="6.3.2.12" evidence="5"/>
<dbReference type="GO" id="GO:0008841">
    <property type="term" value="F:dihydrofolate synthase activity"/>
    <property type="evidence" value="ECO:0007669"/>
    <property type="project" value="UniProtKB-EC"/>
</dbReference>
<evidence type="ECO:0000313" key="25">
    <source>
        <dbReference type="Proteomes" id="UP000460549"/>
    </source>
</evidence>
<dbReference type="GO" id="GO:0004326">
    <property type="term" value="F:tetrahydrofolylpolyglutamate synthase activity"/>
    <property type="evidence" value="ECO:0007669"/>
    <property type="project" value="UniProtKB-EC"/>
</dbReference>
<evidence type="ECO:0000259" key="22">
    <source>
        <dbReference type="Pfam" id="PF02875"/>
    </source>
</evidence>
<dbReference type="Pfam" id="PF02875">
    <property type="entry name" value="Mur_ligase_C"/>
    <property type="match status" value="1"/>
</dbReference>
<dbReference type="SUPFAM" id="SSF53623">
    <property type="entry name" value="MurD-like peptide ligases, catalytic domain"/>
    <property type="match status" value="1"/>
</dbReference>
<evidence type="ECO:0000256" key="2">
    <source>
        <dbReference type="ARBA" id="ARBA00004799"/>
    </source>
</evidence>
<evidence type="ECO:0000256" key="21">
    <source>
        <dbReference type="PIRNR" id="PIRNR001563"/>
    </source>
</evidence>
<evidence type="ECO:0000256" key="15">
    <source>
        <dbReference type="ARBA" id="ARBA00030592"/>
    </source>
</evidence>
<dbReference type="PIRSF" id="PIRSF001563">
    <property type="entry name" value="Folylpolyglu_synth"/>
    <property type="match status" value="1"/>
</dbReference>
<proteinExistence type="inferred from homology"/>
<dbReference type="InterPro" id="IPR001645">
    <property type="entry name" value="Folylpolyglutamate_synth"/>
</dbReference>